<keyword evidence="7" id="KW-1185">Reference proteome</keyword>
<keyword evidence="2 5" id="KW-0812">Transmembrane</keyword>
<protein>
    <recommendedName>
        <fullName evidence="8">DUF4870 domain-containing protein</fullName>
    </recommendedName>
</protein>
<accession>A0ABN8XJE3</accession>
<evidence type="ECO:0000256" key="4">
    <source>
        <dbReference type="ARBA" id="ARBA00023136"/>
    </source>
</evidence>
<dbReference type="EMBL" id="OX458932">
    <property type="protein sequence ID" value="CAI9085797.1"/>
    <property type="molecule type" value="Genomic_DNA"/>
</dbReference>
<evidence type="ECO:0008006" key="8">
    <source>
        <dbReference type="Google" id="ProtNLM"/>
    </source>
</evidence>
<dbReference type="RefSeq" id="WP_009060903.1">
    <property type="nucleotide sequence ID" value="NZ_JAHXRZ010000018.1"/>
</dbReference>
<evidence type="ECO:0000256" key="3">
    <source>
        <dbReference type="ARBA" id="ARBA00022989"/>
    </source>
</evidence>
<evidence type="ECO:0000256" key="5">
    <source>
        <dbReference type="SAM" id="Phobius"/>
    </source>
</evidence>
<name>A0ABN8XJE3_9BACT</name>
<keyword evidence="4 5" id="KW-0472">Membrane</keyword>
<organism evidence="6 7">
    <name type="scientific">Candidatus Methylacidiphilum fumarolicum</name>
    <dbReference type="NCBI Taxonomy" id="591154"/>
    <lineage>
        <taxon>Bacteria</taxon>
        <taxon>Pseudomonadati</taxon>
        <taxon>Verrucomicrobiota</taxon>
        <taxon>Methylacidiphilae</taxon>
        <taxon>Methylacidiphilales</taxon>
        <taxon>Methylacidiphilaceae</taxon>
        <taxon>Methylacidiphilum (ex Ratnadevi et al. 2023)</taxon>
    </lineage>
</organism>
<evidence type="ECO:0000256" key="2">
    <source>
        <dbReference type="ARBA" id="ARBA00022692"/>
    </source>
</evidence>
<keyword evidence="3 5" id="KW-1133">Transmembrane helix</keyword>
<reference evidence="6" key="1">
    <citation type="submission" date="2023-03" db="EMBL/GenBank/DDBJ databases">
        <authorList>
            <person name="Cremers G."/>
            <person name="Picone N."/>
        </authorList>
    </citation>
    <scope>NUCLEOTIDE SEQUENCE</scope>
    <source>
        <strain evidence="6">Sample_alias</strain>
    </source>
</reference>
<evidence type="ECO:0000313" key="6">
    <source>
        <dbReference type="EMBL" id="CAI9085797.1"/>
    </source>
</evidence>
<dbReference type="Pfam" id="PF09685">
    <property type="entry name" value="MamF_MmsF"/>
    <property type="match status" value="1"/>
</dbReference>
<sequence length="111" mass="12548">MISSESKNLALLAHLAPLIGYFFAIGQILVPLIIFLLAKDPFVKMQAREALNAQISFTVYFLICLFLFSVLIGYLLIFFLGIFVIWTMIAASIAVSRGKTYNYPYIFRLVS</sequence>
<proteinExistence type="predicted"/>
<gene>
    <name evidence="6" type="ORF">MFUM_1453</name>
</gene>
<evidence type="ECO:0000313" key="7">
    <source>
        <dbReference type="Proteomes" id="UP001161497"/>
    </source>
</evidence>
<evidence type="ECO:0000256" key="1">
    <source>
        <dbReference type="ARBA" id="ARBA00004141"/>
    </source>
</evidence>
<feature type="transmembrane region" description="Helical" evidence="5">
    <location>
        <begin position="74"/>
        <end position="95"/>
    </location>
</feature>
<feature type="transmembrane region" description="Helical" evidence="5">
    <location>
        <begin position="50"/>
        <end position="68"/>
    </location>
</feature>
<comment type="subcellular location">
    <subcellularLocation>
        <location evidence="1">Membrane</location>
        <topology evidence="1">Multi-pass membrane protein</topology>
    </subcellularLocation>
</comment>
<dbReference type="InterPro" id="IPR019109">
    <property type="entry name" value="MamF_MmsF"/>
</dbReference>
<dbReference type="Proteomes" id="UP001161497">
    <property type="component" value="Chromosome"/>
</dbReference>
<feature type="transmembrane region" description="Helical" evidence="5">
    <location>
        <begin position="18"/>
        <end position="38"/>
    </location>
</feature>